<keyword evidence="2" id="KW-0223">Dioxygenase</keyword>
<dbReference type="InterPro" id="IPR036071">
    <property type="entry name" value="AMMECR1_dom_sf"/>
</dbReference>
<dbReference type="eggNOG" id="COG2078">
    <property type="taxonomic scope" value="Bacteria"/>
</dbReference>
<dbReference type="Pfam" id="PF01871">
    <property type="entry name" value="AMMECR1"/>
    <property type="match status" value="1"/>
</dbReference>
<dbReference type="eggNOG" id="COG3885">
    <property type="taxonomic scope" value="Bacteria"/>
</dbReference>
<keyword evidence="3" id="KW-1185">Reference proteome</keyword>
<dbReference type="RefSeq" id="WP_008514048.1">
    <property type="nucleotide sequence ID" value="NZ_ACJM01000001.1"/>
</dbReference>
<dbReference type="CDD" id="cd07951">
    <property type="entry name" value="ED_3B_N_AMMECR1"/>
    <property type="match status" value="1"/>
</dbReference>
<gene>
    <name evidence="2" type="ORF">DealDRAFT_0228</name>
</gene>
<dbReference type="InterPro" id="IPR027485">
    <property type="entry name" value="AMMECR1_N"/>
</dbReference>
<dbReference type="SUPFAM" id="SSF143447">
    <property type="entry name" value="AMMECR1-like"/>
    <property type="match status" value="1"/>
</dbReference>
<organism evidence="2 3">
    <name type="scientific">Dethiobacter alkaliphilus AHT 1</name>
    <dbReference type="NCBI Taxonomy" id="555088"/>
    <lineage>
        <taxon>Bacteria</taxon>
        <taxon>Bacillati</taxon>
        <taxon>Bacillota</taxon>
        <taxon>Dethiobacteria</taxon>
        <taxon>Dethiobacterales</taxon>
        <taxon>Dethiobacteraceae</taxon>
        <taxon>Dethiobacter</taxon>
    </lineage>
</organism>
<dbReference type="InterPro" id="IPR023473">
    <property type="entry name" value="AMMECR1"/>
</dbReference>
<dbReference type="Pfam" id="PF02900">
    <property type="entry name" value="LigB"/>
    <property type="match status" value="1"/>
</dbReference>
<feature type="domain" description="AMMECR1" evidence="1">
    <location>
        <begin position="284"/>
        <end position="455"/>
    </location>
</feature>
<accession>C0GCL9</accession>
<dbReference type="Proteomes" id="UP000006443">
    <property type="component" value="Unassembled WGS sequence"/>
</dbReference>
<dbReference type="PROSITE" id="PS51112">
    <property type="entry name" value="AMMECR1"/>
    <property type="match status" value="1"/>
</dbReference>
<dbReference type="Gene3D" id="3.40.830.10">
    <property type="entry name" value="LigB-like"/>
    <property type="match status" value="1"/>
</dbReference>
<comment type="caution">
    <text evidence="2">The sequence shown here is derived from an EMBL/GenBank/DDBJ whole genome shotgun (WGS) entry which is preliminary data.</text>
</comment>
<dbReference type="Gene3D" id="3.30.700.20">
    <property type="entry name" value="Hypothetical protein ph0010, domain 1"/>
    <property type="match status" value="1"/>
</dbReference>
<name>C0GCL9_DETAL</name>
<dbReference type="AlphaFoldDB" id="C0GCL9"/>
<dbReference type="GO" id="GO:0016702">
    <property type="term" value="F:oxidoreductase activity, acting on single donors with incorporation of molecular oxygen, incorporation of two atoms of oxygen"/>
    <property type="evidence" value="ECO:0007669"/>
    <property type="project" value="UniProtKB-ARBA"/>
</dbReference>
<proteinExistence type="predicted"/>
<dbReference type="InterPro" id="IPR004183">
    <property type="entry name" value="Xdiol_dOase_suB"/>
</dbReference>
<dbReference type="InterPro" id="IPR027623">
    <property type="entry name" value="AmmeMemoSam_A"/>
</dbReference>
<dbReference type="EMBL" id="ACJM01000001">
    <property type="protein sequence ID" value="EEG78954.1"/>
    <property type="molecule type" value="Genomic_DNA"/>
</dbReference>
<dbReference type="Gene3D" id="3.30.1490.150">
    <property type="entry name" value="Hypothetical protein ph0010, domain 2"/>
    <property type="match status" value="1"/>
</dbReference>
<dbReference type="InterPro" id="IPR002733">
    <property type="entry name" value="AMMECR1_domain"/>
</dbReference>
<reference evidence="2 3" key="1">
    <citation type="submission" date="2009-02" db="EMBL/GenBank/DDBJ databases">
        <title>Sequencing of the draft genome and assembly of Dethiobacter alkaliphilus AHT 1.</title>
        <authorList>
            <consortium name="US DOE Joint Genome Institute (JGI-PGF)"/>
            <person name="Lucas S."/>
            <person name="Copeland A."/>
            <person name="Lapidus A."/>
            <person name="Glavina del Rio T."/>
            <person name="Dalin E."/>
            <person name="Tice H."/>
            <person name="Bruce D."/>
            <person name="Goodwin L."/>
            <person name="Pitluck S."/>
            <person name="Larimer F."/>
            <person name="Land M.L."/>
            <person name="Hauser L."/>
            <person name="Muyzer G."/>
        </authorList>
    </citation>
    <scope>NUCLEOTIDE SEQUENCE [LARGE SCALE GENOMIC DNA]</scope>
    <source>
        <strain evidence="2 3">AHT 1</strain>
    </source>
</reference>
<evidence type="ECO:0000313" key="2">
    <source>
        <dbReference type="EMBL" id="EEG78954.1"/>
    </source>
</evidence>
<dbReference type="GO" id="GO:0008198">
    <property type="term" value="F:ferrous iron binding"/>
    <property type="evidence" value="ECO:0007669"/>
    <property type="project" value="InterPro"/>
</dbReference>
<dbReference type="OrthoDB" id="159752at2"/>
<keyword evidence="2" id="KW-0560">Oxidoreductase</keyword>
<evidence type="ECO:0000259" key="1">
    <source>
        <dbReference type="PROSITE" id="PS51112"/>
    </source>
</evidence>
<dbReference type="SUPFAM" id="SSF53213">
    <property type="entry name" value="LigB-like"/>
    <property type="match status" value="1"/>
</dbReference>
<dbReference type="PANTHER" id="PTHR13016:SF0">
    <property type="entry name" value="AMME SYNDROME CANDIDATE GENE 1 PROTEIN"/>
    <property type="match status" value="1"/>
</dbReference>
<dbReference type="NCBIfam" id="TIGR00296">
    <property type="entry name" value="TIGR00296 family protein"/>
    <property type="match status" value="1"/>
</dbReference>
<protein>
    <submittedName>
        <fullName evidence="2">Extradiol ring-cleavage dioxygenase class III protein subunit B</fullName>
    </submittedName>
</protein>
<dbReference type="NCBIfam" id="TIGR04335">
    <property type="entry name" value="AmmeMemoSam_A"/>
    <property type="match status" value="1"/>
</dbReference>
<dbReference type="PANTHER" id="PTHR13016">
    <property type="entry name" value="AMMECR1 HOMOLOG"/>
    <property type="match status" value="1"/>
</dbReference>
<evidence type="ECO:0000313" key="3">
    <source>
        <dbReference type="Proteomes" id="UP000006443"/>
    </source>
</evidence>
<dbReference type="STRING" id="555088.DealDRAFT_0228"/>
<sequence>MGKVVHAGIYPHPPIIVPEVGGKEAEKVSATVDAMEEMARRVKGSGADTLVVISPHGPVFRDAVAMLAESTLSGSLARFGAPNVELKYHNDKHLLEAIEVEADRAGIRTAKITERKATAYGVQAVLDHGAMVPLYFLHKEGVRMPMVHITFGMLPAKQLFAFGQIIGKVLQRINRRAAVVISGDLSHRLTEDAPGGYSPDGQEFDRKLVDLLSDYDVPAVLSINHSLLESAGECGYRSILIGLGILDGKAVQPEILSYEGTFGVGYLVADLTPGVARKKEQTTPGESEHVRLARKTLETFVREKEIIPPPQDTPLRKEKAGVFVSLKIDGQLRGCIGTIEPVQKNLAEEIIENAISAGFYDPRFKPVTEEELPRLEYSVDVLSEPEEVSGPNDLDPKKYGVIVQSGGRKGLLLPDLEGVETVEHQLSIALQKAGISPGEKYSIYRFHVKRHSQGA</sequence>